<keyword evidence="2" id="KW-1185">Reference proteome</keyword>
<accession>A0A9P0I4N6</accession>
<protein>
    <submittedName>
        <fullName evidence="1">Uncharacterized protein</fullName>
    </submittedName>
</protein>
<name>A0A9P0I4N6_SPOLI</name>
<dbReference type="Proteomes" id="UP001153321">
    <property type="component" value="Chromosome 22"/>
</dbReference>
<reference evidence="1" key="1">
    <citation type="submission" date="2022-02" db="EMBL/GenBank/DDBJ databases">
        <authorList>
            <person name="King R."/>
        </authorList>
    </citation>
    <scope>NUCLEOTIDE SEQUENCE</scope>
</reference>
<dbReference type="EMBL" id="LR824553">
    <property type="protein sequence ID" value="CAH1641044.1"/>
    <property type="molecule type" value="Genomic_DNA"/>
</dbReference>
<evidence type="ECO:0000313" key="2">
    <source>
        <dbReference type="Proteomes" id="UP001153321"/>
    </source>
</evidence>
<sequence length="28" mass="3448">MTLQVRYRPFRDKEFLGFEIQLVDYAIV</sequence>
<organism evidence="1 2">
    <name type="scientific">Spodoptera littoralis</name>
    <name type="common">Egyptian cotton leafworm</name>
    <dbReference type="NCBI Taxonomy" id="7109"/>
    <lineage>
        <taxon>Eukaryota</taxon>
        <taxon>Metazoa</taxon>
        <taxon>Ecdysozoa</taxon>
        <taxon>Arthropoda</taxon>
        <taxon>Hexapoda</taxon>
        <taxon>Insecta</taxon>
        <taxon>Pterygota</taxon>
        <taxon>Neoptera</taxon>
        <taxon>Endopterygota</taxon>
        <taxon>Lepidoptera</taxon>
        <taxon>Glossata</taxon>
        <taxon>Ditrysia</taxon>
        <taxon>Noctuoidea</taxon>
        <taxon>Noctuidae</taxon>
        <taxon>Amphipyrinae</taxon>
        <taxon>Spodoptera</taxon>
    </lineage>
</organism>
<evidence type="ECO:0000313" key="1">
    <source>
        <dbReference type="EMBL" id="CAH1641044.1"/>
    </source>
</evidence>
<proteinExistence type="predicted"/>
<dbReference type="AlphaFoldDB" id="A0A9P0I4N6"/>
<gene>
    <name evidence="1" type="ORF">SPLIT_LOCUS6400</name>
</gene>